<dbReference type="EMBL" id="JAHBMH010000044">
    <property type="protein sequence ID" value="KAK1936154.1"/>
    <property type="molecule type" value="Genomic_DNA"/>
</dbReference>
<reference evidence="2" key="2">
    <citation type="submission" date="2021-05" db="EMBL/GenBank/DDBJ databases">
        <authorList>
            <person name="Pain A."/>
        </authorList>
    </citation>
    <scope>NUCLEOTIDE SEQUENCE</scope>
    <source>
        <strain evidence="2">1802A</strain>
    </source>
</reference>
<name>A0AAD9GD07_BABDI</name>
<dbReference type="SUPFAM" id="SSF48371">
    <property type="entry name" value="ARM repeat"/>
    <property type="match status" value="2"/>
</dbReference>
<gene>
    <name evidence="2" type="ORF">X943_001743</name>
</gene>
<feature type="compositionally biased region" description="Basic and acidic residues" evidence="1">
    <location>
        <begin position="1317"/>
        <end position="1330"/>
    </location>
</feature>
<evidence type="ECO:0000256" key="1">
    <source>
        <dbReference type="SAM" id="MobiDB-lite"/>
    </source>
</evidence>
<evidence type="ECO:0000313" key="2">
    <source>
        <dbReference type="EMBL" id="KAK1936154.1"/>
    </source>
</evidence>
<reference evidence="2" key="1">
    <citation type="journal article" date="2014" name="Nucleic Acids Res.">
        <title>The evolutionary dynamics of variant antigen genes in Babesia reveal a history of genomic innovation underlying host-parasite interaction.</title>
        <authorList>
            <person name="Jackson A.P."/>
            <person name="Otto T.D."/>
            <person name="Darby A."/>
            <person name="Ramaprasad A."/>
            <person name="Xia D."/>
            <person name="Echaide I.E."/>
            <person name="Farber M."/>
            <person name="Gahlot S."/>
            <person name="Gamble J."/>
            <person name="Gupta D."/>
            <person name="Gupta Y."/>
            <person name="Jackson L."/>
            <person name="Malandrin L."/>
            <person name="Malas T.B."/>
            <person name="Moussa E."/>
            <person name="Nair M."/>
            <person name="Reid A.J."/>
            <person name="Sanders M."/>
            <person name="Sharma J."/>
            <person name="Tracey A."/>
            <person name="Quail M.A."/>
            <person name="Weir W."/>
            <person name="Wastling J.M."/>
            <person name="Hall N."/>
            <person name="Willadsen P."/>
            <person name="Lingelbach K."/>
            <person name="Shiels B."/>
            <person name="Tait A."/>
            <person name="Berriman M."/>
            <person name="Allred D.R."/>
            <person name="Pain A."/>
        </authorList>
    </citation>
    <scope>NUCLEOTIDE SEQUENCE</scope>
    <source>
        <strain evidence="2">1802A</strain>
    </source>
</reference>
<organism evidence="2 3">
    <name type="scientific">Babesia divergens</name>
    <dbReference type="NCBI Taxonomy" id="32595"/>
    <lineage>
        <taxon>Eukaryota</taxon>
        <taxon>Sar</taxon>
        <taxon>Alveolata</taxon>
        <taxon>Apicomplexa</taxon>
        <taxon>Aconoidasida</taxon>
        <taxon>Piroplasmida</taxon>
        <taxon>Babesiidae</taxon>
        <taxon>Babesia</taxon>
    </lineage>
</organism>
<feature type="region of interest" description="Disordered" evidence="1">
    <location>
        <begin position="1308"/>
        <end position="1330"/>
    </location>
</feature>
<accession>A0AAD9GD07</accession>
<comment type="caution">
    <text evidence="2">The sequence shown here is derived from an EMBL/GenBank/DDBJ whole genome shotgun (WGS) entry which is preliminary data.</text>
</comment>
<protein>
    <submittedName>
        <fullName evidence="2">Uncharacterized protein</fullName>
    </submittedName>
</protein>
<dbReference type="InterPro" id="IPR016024">
    <property type="entry name" value="ARM-type_fold"/>
</dbReference>
<sequence length="1816" mass="204352">MGDARTPAIEALRALEQKCTAFTDAVKLAAKESAKIGSGMKTKYNELMSNVNSVAKTLAKSTDAKDLLSFPVKLACCTLLDGVTFANSKTKPLLALNTAIQQLFSIVEFLYSCSSINTTSISLVRIPLEGNDLYIYVDMLFKIFEATTKVEKLEDTVHLRIVQTLLQFLSSASPILLYEDIVRRIFVFLDDLLGSKSKDVKSIVEGGMRQLIQCMLTNPRGKHGALGAVSSIANSYSTSSVRMDEMIYVDIVVDLICSCCSVIRKEKPEFMRNLDIASANEMLLLAITTLPKGMLFEVPRLRDVAKNQLYATVKYVLAGCALVKDECMLLARILEHGYFYSNRSQESDRGIVNLYETLFNFVELNLIDNSSVEGKLRKVAWMRGMALLMQSNEMLNDMCSQKDTRKFMIDVLKFSFKQTKISKGVDLEPFFDGAYKSGNGQQLISEQIDIMDQERMNVWPGYMKIIPLFAVQLEPASCAMDFCNLTNGVMHKISRFNITDSMELEKLEVVETAVVVDVLLVASHVIYSLVVGSHRYMTCFAPYRTFYPKIPGEDSTVSTPTARASCSTEVCDGAETPYRQCAYIREIVEILIQQLDKMMNTMTSHVMQEAFLAVLQGLLVVCKVFEWKEHYMRCLEIMTAHLVLTEKEFSAGHKTCSIETWSLYLSHIRALNALLMNYPSALIDVTWDNVLEHLLAFLFISHQLGVDHGRNMRVLEPRQVDEIMVTSKELHVLWQSVMTETMGAFDRIRVHDFETLGKFVTYFGFHVVIPLLSKSHYVLEPDTVAGSKTPQGRLEKLAIIQRTLDAWPDEFVNMIEKDHRGWPQLMRDLAQALDRKSILANADSQFLHSLFGTITELPYAREHDSLMLLTGIVMLLVRDCGALELMIETICGNIVSLFLAGNEEGKRAIDAGVAVLYKTMYDNASLNTHVIRGLKTICTTVPQILAASKGIINCLAFAAKNATDTNDASMMVVLIDIFVAIVEDSVDSLQDESCLPFVECLFILARGAYRNDNNAAFRVIGVVLDFAEKMAAQSHFFGGERPVRVGEEKMWASVFRGLRGLGLSEFSEIRQCSIKSLAMFVKSRINRFDMTIWQSCCTEMLMPLAEGLLNSLQSAETNQAIFIACDELSVAMREADERYRDDCQNVMTTLVSGLERVVNSTLNNKNLLPNELNTALSSAVGISTNVVIDYSHSGDVWDKCIAILQLMSSKELDLLRQNFFKSVCTILSVFGQRENFPEDKVKQIICLAIGERSSIEKDDFDALCRAANSGGSITPEMLVPPWIFVDYLPKAGACGTFNGDNIWLDMQPPSTPQTTDDQAKHNNEHDSTRDMSELCKTLKDTDETRIKITLRDKIQNSVGILQEMQMLQLVTLHYSPNILAETDALDKVTSVEIPKSLYQAPPEPCDSNSGESSMKSTLKTVLQSQGRKIMIDNMIAHIKVPPLMTLVEAYSPISKLFRCLGSIKTPEVYDMLVNALVSKYLVVEISNVRLSLQLMYNIVLSVREVLQQFLTGAAAAITGDEADCQRFTKSREYRMLMHVVVPMVPMLLEVARRMIEKRAVQPVAIILYQECINLAKYVYFGLFIHTHFLDLEPVLSQPVVDYWRAVMRALDFFVQLNFPDDVGMRLRYMRMLHAVTLEIISALVVNPFSIAPPFIYGSIVKVLDSFACGQSAVLRRIALQRLSDASCYPFIPLPHNVTMKSSFVMIERVRMTKQFLLTLAKHLRRFLGSKDNEIEVLAALQVLEAIKTLPNELVFGQEYLRKHKYLRLVHKRPLVSLAVPYLLELMESENKRVIRATRRVMSMFLEEMGVQSALPQ</sequence>
<keyword evidence="3" id="KW-1185">Reference proteome</keyword>
<proteinExistence type="predicted"/>
<dbReference type="Proteomes" id="UP001195914">
    <property type="component" value="Unassembled WGS sequence"/>
</dbReference>
<evidence type="ECO:0000313" key="3">
    <source>
        <dbReference type="Proteomes" id="UP001195914"/>
    </source>
</evidence>